<accession>A0A6J5LXL4</accession>
<evidence type="ECO:0000313" key="2">
    <source>
        <dbReference type="EMBL" id="CAB4151537.1"/>
    </source>
</evidence>
<protein>
    <submittedName>
        <fullName evidence="1">Uncharacterized protein</fullName>
    </submittedName>
</protein>
<organism evidence="1">
    <name type="scientific">uncultured Caudovirales phage</name>
    <dbReference type="NCBI Taxonomy" id="2100421"/>
    <lineage>
        <taxon>Viruses</taxon>
        <taxon>Duplodnaviria</taxon>
        <taxon>Heunggongvirae</taxon>
        <taxon>Uroviricota</taxon>
        <taxon>Caudoviricetes</taxon>
        <taxon>Peduoviridae</taxon>
        <taxon>Maltschvirus</taxon>
        <taxon>Maltschvirus maltsch</taxon>
    </lineage>
</organism>
<proteinExistence type="predicted"/>
<name>A0A6J5LXL4_9CAUD</name>
<evidence type="ECO:0000313" key="1">
    <source>
        <dbReference type="EMBL" id="CAB4136469.1"/>
    </source>
</evidence>
<reference evidence="1" key="1">
    <citation type="submission" date="2020-04" db="EMBL/GenBank/DDBJ databases">
        <authorList>
            <person name="Chiriac C."/>
            <person name="Salcher M."/>
            <person name="Ghai R."/>
            <person name="Kavagutti S V."/>
        </authorList>
    </citation>
    <scope>NUCLEOTIDE SEQUENCE</scope>
</reference>
<dbReference type="EMBL" id="LR796554">
    <property type="protein sequence ID" value="CAB4151537.1"/>
    <property type="molecule type" value="Genomic_DNA"/>
</dbReference>
<gene>
    <name evidence="1" type="ORF">UFOVP304_57</name>
    <name evidence="2" type="ORF">UFOVP584_22</name>
</gene>
<sequence>MRISVKVKDIKMIVEENVENTQIKYNMKEITETIKTISDECVRLIKELKT</sequence>
<dbReference type="EMBL" id="LR796322">
    <property type="protein sequence ID" value="CAB4136469.1"/>
    <property type="molecule type" value="Genomic_DNA"/>
</dbReference>